<dbReference type="AlphaFoldDB" id="A0AAE0TJS4"/>
<comment type="caution">
    <text evidence="1">The sequence shown here is derived from an EMBL/GenBank/DDBJ whole genome shotgun (WGS) entry which is preliminary data.</text>
</comment>
<reference evidence="1" key="2">
    <citation type="journal article" date="2021" name="Genome Biol. Evol.">
        <title>Developing a high-quality reference genome for a parasitic bivalve with doubly uniparental inheritance (Bivalvia: Unionida).</title>
        <authorList>
            <person name="Smith C.H."/>
        </authorList>
    </citation>
    <scope>NUCLEOTIDE SEQUENCE</scope>
    <source>
        <strain evidence="1">CHS0354</strain>
        <tissue evidence="1">Mantle</tissue>
    </source>
</reference>
<evidence type="ECO:0000313" key="1">
    <source>
        <dbReference type="EMBL" id="KAK3610853.1"/>
    </source>
</evidence>
<accession>A0AAE0TJS4</accession>
<proteinExistence type="predicted"/>
<sequence length="92" mass="10630">LDNNGKLSITGLTTTLLVVNSVKSVIGWKVLKMSEFLRILHGIIPRVQQRDDEQYKTRVSLNYKRHLITLNHPMDRVINTYYIAYGEPMTTV</sequence>
<reference evidence="1" key="1">
    <citation type="journal article" date="2021" name="Genome Biol. Evol.">
        <title>A High-Quality Reference Genome for a Parasitic Bivalve with Doubly Uniparental Inheritance (Bivalvia: Unionida).</title>
        <authorList>
            <person name="Smith C.H."/>
        </authorList>
    </citation>
    <scope>NUCLEOTIDE SEQUENCE</scope>
    <source>
        <strain evidence="1">CHS0354</strain>
    </source>
</reference>
<evidence type="ECO:0000313" key="2">
    <source>
        <dbReference type="Proteomes" id="UP001195483"/>
    </source>
</evidence>
<gene>
    <name evidence="1" type="ORF">CHS0354_033284</name>
</gene>
<keyword evidence="2" id="KW-1185">Reference proteome</keyword>
<reference evidence="1" key="3">
    <citation type="submission" date="2023-05" db="EMBL/GenBank/DDBJ databases">
        <authorList>
            <person name="Smith C.H."/>
        </authorList>
    </citation>
    <scope>NUCLEOTIDE SEQUENCE</scope>
    <source>
        <strain evidence="1">CHS0354</strain>
        <tissue evidence="1">Mantle</tissue>
    </source>
</reference>
<protein>
    <submittedName>
        <fullName evidence="1">Uncharacterized protein</fullName>
    </submittedName>
</protein>
<organism evidence="1 2">
    <name type="scientific">Potamilus streckersoni</name>
    <dbReference type="NCBI Taxonomy" id="2493646"/>
    <lineage>
        <taxon>Eukaryota</taxon>
        <taxon>Metazoa</taxon>
        <taxon>Spiralia</taxon>
        <taxon>Lophotrochozoa</taxon>
        <taxon>Mollusca</taxon>
        <taxon>Bivalvia</taxon>
        <taxon>Autobranchia</taxon>
        <taxon>Heteroconchia</taxon>
        <taxon>Palaeoheterodonta</taxon>
        <taxon>Unionida</taxon>
        <taxon>Unionoidea</taxon>
        <taxon>Unionidae</taxon>
        <taxon>Ambleminae</taxon>
        <taxon>Lampsilini</taxon>
        <taxon>Potamilus</taxon>
    </lineage>
</organism>
<dbReference type="Proteomes" id="UP001195483">
    <property type="component" value="Unassembled WGS sequence"/>
</dbReference>
<dbReference type="EMBL" id="JAEAOA010001953">
    <property type="protein sequence ID" value="KAK3610853.1"/>
    <property type="molecule type" value="Genomic_DNA"/>
</dbReference>
<name>A0AAE0TJS4_9BIVA</name>
<feature type="non-terminal residue" evidence="1">
    <location>
        <position position="1"/>
    </location>
</feature>